<comment type="caution">
    <text evidence="3">The sequence shown here is derived from an EMBL/GenBank/DDBJ whole genome shotgun (WGS) entry which is preliminary data.</text>
</comment>
<dbReference type="AlphaFoldDB" id="A0A4V3FI32"/>
<dbReference type="Proteomes" id="UP000295662">
    <property type="component" value="Unassembled WGS sequence"/>
</dbReference>
<reference evidence="3 4" key="1">
    <citation type="submission" date="2019-03" db="EMBL/GenBank/DDBJ databases">
        <title>Genomic Encyclopedia of Archaeal and Bacterial Type Strains, Phase II (KMG-II): from individual species to whole genera.</title>
        <authorList>
            <person name="Goeker M."/>
        </authorList>
    </citation>
    <scope>NUCLEOTIDE SEQUENCE [LARGE SCALE GENOMIC DNA]</scope>
    <source>
        <strain evidence="3 4">ATCC 25309</strain>
    </source>
</reference>
<dbReference type="PROSITE" id="PS50164">
    <property type="entry name" value="GIY_YIG"/>
    <property type="match status" value="1"/>
</dbReference>
<dbReference type="GO" id="GO:0004519">
    <property type="term" value="F:endonuclease activity"/>
    <property type="evidence" value="ECO:0007669"/>
    <property type="project" value="UniProtKB-KW"/>
</dbReference>
<dbReference type="Pfam" id="PF01541">
    <property type="entry name" value="GIY-YIG"/>
    <property type="match status" value="1"/>
</dbReference>
<dbReference type="InterPro" id="IPR035901">
    <property type="entry name" value="GIY-YIG_endonuc_sf"/>
</dbReference>
<keyword evidence="4" id="KW-1185">Reference proteome</keyword>
<dbReference type="PANTHER" id="PTHR34477">
    <property type="entry name" value="UPF0213 PROTEIN YHBQ"/>
    <property type="match status" value="1"/>
</dbReference>
<accession>A0A4V3FI32</accession>
<keyword evidence="3" id="KW-0540">Nuclease</keyword>
<comment type="similarity">
    <text evidence="1">Belongs to the UPF0213 family.</text>
</comment>
<keyword evidence="3" id="KW-0378">Hydrolase</keyword>
<evidence type="ECO:0000259" key="2">
    <source>
        <dbReference type="PROSITE" id="PS50164"/>
    </source>
</evidence>
<proteinExistence type="inferred from homology"/>
<keyword evidence="3" id="KW-0255">Endonuclease</keyword>
<organism evidence="3 4">
    <name type="scientific">Prosthecobacter fusiformis</name>
    <dbReference type="NCBI Taxonomy" id="48464"/>
    <lineage>
        <taxon>Bacteria</taxon>
        <taxon>Pseudomonadati</taxon>
        <taxon>Verrucomicrobiota</taxon>
        <taxon>Verrucomicrobiia</taxon>
        <taxon>Verrucomicrobiales</taxon>
        <taxon>Verrucomicrobiaceae</taxon>
        <taxon>Prosthecobacter</taxon>
    </lineage>
</organism>
<dbReference type="RefSeq" id="WP_133792904.1">
    <property type="nucleotide sequence ID" value="NZ_SOCA01000001.1"/>
</dbReference>
<dbReference type="InterPro" id="IPR050190">
    <property type="entry name" value="UPF0213_domain"/>
</dbReference>
<sequence length="97" mass="11038">MPDPSTSVEAPAKPWCLYVLRCRDGSLYCGITNDLYRRLEMHREGKGAKYTRGRGPLWLLGSWCHADMSAALKAERVFKALGRVQKEKWLEANLQPS</sequence>
<dbReference type="SUPFAM" id="SSF82771">
    <property type="entry name" value="GIY-YIG endonuclease"/>
    <property type="match status" value="1"/>
</dbReference>
<feature type="domain" description="GIY-YIG" evidence="2">
    <location>
        <begin position="13"/>
        <end position="91"/>
    </location>
</feature>
<dbReference type="InterPro" id="IPR000305">
    <property type="entry name" value="GIY-YIG_endonuc"/>
</dbReference>
<dbReference type="Gene3D" id="3.40.1440.10">
    <property type="entry name" value="GIY-YIG endonuclease"/>
    <property type="match status" value="1"/>
</dbReference>
<protein>
    <submittedName>
        <fullName evidence="3">Putative endonuclease</fullName>
    </submittedName>
</protein>
<dbReference type="EMBL" id="SOCA01000001">
    <property type="protein sequence ID" value="TDU80913.1"/>
    <property type="molecule type" value="Genomic_DNA"/>
</dbReference>
<evidence type="ECO:0000256" key="1">
    <source>
        <dbReference type="ARBA" id="ARBA00007435"/>
    </source>
</evidence>
<name>A0A4V3FI32_9BACT</name>
<dbReference type="PANTHER" id="PTHR34477:SF1">
    <property type="entry name" value="UPF0213 PROTEIN YHBQ"/>
    <property type="match status" value="1"/>
</dbReference>
<evidence type="ECO:0000313" key="4">
    <source>
        <dbReference type="Proteomes" id="UP000295662"/>
    </source>
</evidence>
<dbReference type="CDD" id="cd10456">
    <property type="entry name" value="GIY-YIG_UPF0213"/>
    <property type="match status" value="1"/>
</dbReference>
<gene>
    <name evidence="3" type="ORF">EI77_00214</name>
</gene>
<evidence type="ECO:0000313" key="3">
    <source>
        <dbReference type="EMBL" id="TDU80913.1"/>
    </source>
</evidence>
<dbReference type="OrthoDB" id="9807770at2"/>